<feature type="region of interest" description="Disordered" evidence="1">
    <location>
        <begin position="297"/>
        <end position="318"/>
    </location>
</feature>
<feature type="compositionally biased region" description="Basic and acidic residues" evidence="1">
    <location>
        <begin position="248"/>
        <end position="260"/>
    </location>
</feature>
<sequence length="1353" mass="150060">MRLSGTQAHHDAVEETSAHASYQVLQFIKEATTPGAAVSPSSCCNSASLSEGSSRGSLDSSDGGRMQSPVAPRFSNLPLRESPSRVGQSETPGGGPPLPPEGDGADIHGESRSDEEGSSVTQLPAPKRSRRTANTQLPTHTAETSRKAASFMAEQKAELKAVRARQRREPGRARLEDTLDDVLKADVDFDPRHWHLTDTNFIREKTPPKARDTHKQSTLPECLTSAQSAKAVQPPVEVSWRTKAQIKPTKERDRRAHPQVEHTPAMSEQAAELMANNREGLRAYEPTFDARGESIEDTMEGSADGGDSEATDSKREDVSMCVQSTPETDAAGQYWFTSGKPLEQCRRAMEARSDAILIACDVTKDSGAKKFGSVLDPAALQEYVTRRKEMGLGHANLYEGLTEGLPTKLYADIDLRTASKVQGDFERYKRHLDEVRDAFLVDVVGIPLESIRFEASEAHGDAADGGYKWSIHELLSGYYLEDFHARDEFKKAFEHFQKHLPAHLSHCDEFLWHTPDPQRGPKLIWDPSVFAKFKCFRLLYSRKKGSDRPLLPVDGCSTQLVDHLVGIYTEEELACQLPIDVGALERYNREVGVDAGERRETPRRHTTRVAVEGGSAEGGTREDAEGAPLTAHELERLTSVYREDHPGAEIRTTLQVATDIFTLHFHIQQPMCRILGAAHDSDGNNGGYLVYRRSDPTVAYYKCHSARCSGTVRRLQLQVHQIPGWSQNYTDTSGMLPYPLFDIDRRAPKRTILVTANKGIGKSKASYDWLWNMLQKNEGAGVVIIAANIALAKNPAIVMVDEADMVLANCNSDVMTNRKKVFMAAERITGDARVLIAMDAHIDCARVLEWFYMVRPDSELHSIQNAGIHPSQLGRTATIWRLPKLKNLELTCAPAVARTLELLKSGLKVGAPSASLRYVKQLTEAAALEFGPSKDVKAFHGAQKSPEDKKRLFQAVAEPDVHMLADLMTHTSVIGPGVSVGRPWYDTVVALAYNSSFHPDVFAFIQMLFRLRIAGPMDIFLSADNPRDCQPACLPTTKEDVFRAIEDEDEELRKMLGSTDHLDFLVRRRGKRAICNRESATCVLYANNVLARCDSIRHYLKIMTEDLQKQGLTVIEKGAPCVLEESQDVGLLELNQIKLYEAIHEFYKVDPGLVDFDFFDEFCGEDNKNRDMYGNYMRFRKLSRDQIAAGLCIPLKEADAVGVTQDYVTERDRPQNKVLFARDVLADLMGVKDSEGGSLDGALDSYEVTESSIQAAYAAKVGTSQGRLAKVRGDYGIRQKAALDKLTPNLKRNVVKKVISIGLGLDFLLSTTSNNKFVGPHVFQPALWRELHERYGDTPSSSEADVALIVIPS</sequence>
<feature type="compositionally biased region" description="Low complexity" evidence="1">
    <location>
        <begin position="39"/>
        <end position="65"/>
    </location>
</feature>
<organism evidence="2 3">
    <name type="scientific">Klebsormidium nitens</name>
    <name type="common">Green alga</name>
    <name type="synonym">Ulothrix nitens</name>
    <dbReference type="NCBI Taxonomy" id="105231"/>
    <lineage>
        <taxon>Eukaryota</taxon>
        <taxon>Viridiplantae</taxon>
        <taxon>Streptophyta</taxon>
        <taxon>Klebsormidiophyceae</taxon>
        <taxon>Klebsormidiales</taxon>
        <taxon>Klebsormidiaceae</taxon>
        <taxon>Klebsormidium</taxon>
    </lineage>
</organism>
<evidence type="ECO:0000313" key="2">
    <source>
        <dbReference type="EMBL" id="GAQ92293.1"/>
    </source>
</evidence>
<reference evidence="2 3" key="1">
    <citation type="journal article" date="2014" name="Nat. Commun.">
        <title>Klebsormidium flaccidum genome reveals primary factors for plant terrestrial adaptation.</title>
        <authorList>
            <person name="Hori K."/>
            <person name="Maruyama F."/>
            <person name="Fujisawa T."/>
            <person name="Togashi T."/>
            <person name="Yamamoto N."/>
            <person name="Seo M."/>
            <person name="Sato S."/>
            <person name="Yamada T."/>
            <person name="Mori H."/>
            <person name="Tajima N."/>
            <person name="Moriyama T."/>
            <person name="Ikeuchi M."/>
            <person name="Watanabe M."/>
            <person name="Wada H."/>
            <person name="Kobayashi K."/>
            <person name="Saito M."/>
            <person name="Masuda T."/>
            <person name="Sasaki-Sekimoto Y."/>
            <person name="Mashiguchi K."/>
            <person name="Awai K."/>
            <person name="Shimojima M."/>
            <person name="Masuda S."/>
            <person name="Iwai M."/>
            <person name="Nobusawa T."/>
            <person name="Narise T."/>
            <person name="Kondo S."/>
            <person name="Saito H."/>
            <person name="Sato R."/>
            <person name="Murakawa M."/>
            <person name="Ihara Y."/>
            <person name="Oshima-Yamada Y."/>
            <person name="Ohtaka K."/>
            <person name="Satoh M."/>
            <person name="Sonobe K."/>
            <person name="Ishii M."/>
            <person name="Ohtani R."/>
            <person name="Kanamori-Sato M."/>
            <person name="Honoki R."/>
            <person name="Miyazaki D."/>
            <person name="Mochizuki H."/>
            <person name="Umetsu J."/>
            <person name="Higashi K."/>
            <person name="Shibata D."/>
            <person name="Kamiya Y."/>
            <person name="Sato N."/>
            <person name="Nakamura Y."/>
            <person name="Tabata S."/>
            <person name="Ida S."/>
            <person name="Kurokawa K."/>
            <person name="Ohta H."/>
        </authorList>
    </citation>
    <scope>NUCLEOTIDE SEQUENCE [LARGE SCALE GENOMIC DNA]</scope>
    <source>
        <strain evidence="2 3">NIES-2285</strain>
    </source>
</reference>
<name>A0A1Y1INR4_KLENI</name>
<protein>
    <recommendedName>
        <fullName evidence="4">Replication origin-binding protein domain-containing protein</fullName>
    </recommendedName>
</protein>
<feature type="region of interest" description="Disordered" evidence="1">
    <location>
        <begin position="246"/>
        <end position="267"/>
    </location>
</feature>
<keyword evidence="3" id="KW-1185">Reference proteome</keyword>
<accession>A0A1Y1INR4</accession>
<evidence type="ECO:0000256" key="1">
    <source>
        <dbReference type="SAM" id="MobiDB-lite"/>
    </source>
</evidence>
<proteinExistence type="predicted"/>
<evidence type="ECO:0008006" key="4">
    <source>
        <dbReference type="Google" id="ProtNLM"/>
    </source>
</evidence>
<feature type="region of interest" description="Disordered" evidence="1">
    <location>
        <begin position="35"/>
        <end position="146"/>
    </location>
</feature>
<evidence type="ECO:0000313" key="3">
    <source>
        <dbReference type="Proteomes" id="UP000054558"/>
    </source>
</evidence>
<gene>
    <name evidence="2" type="ORF">KFL_009690030</name>
</gene>
<dbReference type="Proteomes" id="UP000054558">
    <property type="component" value="Unassembled WGS sequence"/>
</dbReference>
<feature type="compositionally biased region" description="Basic and acidic residues" evidence="1">
    <location>
        <begin position="105"/>
        <end position="115"/>
    </location>
</feature>
<dbReference type="EMBL" id="DF237918">
    <property type="protein sequence ID" value="GAQ92293.1"/>
    <property type="molecule type" value="Genomic_DNA"/>
</dbReference>
<feature type="compositionally biased region" description="Polar residues" evidence="1">
    <location>
        <begin position="132"/>
        <end position="142"/>
    </location>
</feature>